<dbReference type="SUPFAM" id="SSF48576">
    <property type="entry name" value="Terpenoid synthases"/>
    <property type="match status" value="1"/>
</dbReference>
<reference evidence="7" key="1">
    <citation type="submission" date="2020-06" db="EMBL/GenBank/DDBJ databases">
        <authorList>
            <person name="Li T."/>
            <person name="Hu X."/>
            <person name="Zhang T."/>
            <person name="Song X."/>
            <person name="Zhang H."/>
            <person name="Dai N."/>
            <person name="Sheng W."/>
            <person name="Hou X."/>
            <person name="Wei L."/>
        </authorList>
    </citation>
    <scope>NUCLEOTIDE SEQUENCE</scope>
    <source>
        <strain evidence="7">G02</strain>
        <tissue evidence="7">Leaf</tissue>
    </source>
</reference>
<comment type="caution">
    <text evidence="7">The sequence shown here is derived from an EMBL/GenBank/DDBJ whole genome shotgun (WGS) entry which is preliminary data.</text>
</comment>
<dbReference type="PANTHER" id="PTHR31225">
    <property type="entry name" value="OS04G0344100 PROTEIN-RELATED"/>
    <property type="match status" value="1"/>
</dbReference>
<keyword evidence="4" id="KW-0456">Lyase</keyword>
<dbReference type="Gene3D" id="1.50.10.130">
    <property type="entry name" value="Terpene synthase, N-terminal domain"/>
    <property type="match status" value="1"/>
</dbReference>
<dbReference type="Pfam" id="PF01397">
    <property type="entry name" value="Terpene_synth"/>
    <property type="match status" value="1"/>
</dbReference>
<sequence length="311" mass="35548">MNPEMKSGGVTAEERWRNVDIIISDDHINLDAGPPTPTTCTFTVASYVFNNIKGKDGKFLEELKQDIRGLMALYDAAQLSFNGETIIDEAQDFSRLHLSAYLHDQNQNENENENLCCDQEALIINTLRHPQHKTLSRLSSAKSYSHGDHLLKGSKVWEKSLRELVHIDFLSAKSLHQEEILQISKWWEDLGLGEKLPKARNQAVKWYTWSMASMNDPGLSFQRIELTKPIAFIYLIDDIFDLYGTIPELTLFTQAINRWDDAAIYMLPEYMRMSYKALVDTTNEIAHNIHKKHGHNPIHALKATVNTAILP</sequence>
<dbReference type="GO" id="GO:0010333">
    <property type="term" value="F:terpene synthase activity"/>
    <property type="evidence" value="ECO:0007669"/>
    <property type="project" value="InterPro"/>
</dbReference>
<organism evidence="7">
    <name type="scientific">Sesamum radiatum</name>
    <name type="common">Black benniseed</name>
    <dbReference type="NCBI Taxonomy" id="300843"/>
    <lineage>
        <taxon>Eukaryota</taxon>
        <taxon>Viridiplantae</taxon>
        <taxon>Streptophyta</taxon>
        <taxon>Embryophyta</taxon>
        <taxon>Tracheophyta</taxon>
        <taxon>Spermatophyta</taxon>
        <taxon>Magnoliopsida</taxon>
        <taxon>eudicotyledons</taxon>
        <taxon>Gunneridae</taxon>
        <taxon>Pentapetalae</taxon>
        <taxon>asterids</taxon>
        <taxon>lamiids</taxon>
        <taxon>Lamiales</taxon>
        <taxon>Pedaliaceae</taxon>
        <taxon>Sesamum</taxon>
    </lineage>
</organism>
<evidence type="ECO:0000259" key="5">
    <source>
        <dbReference type="Pfam" id="PF01397"/>
    </source>
</evidence>
<dbReference type="AlphaFoldDB" id="A0AAW2LRB7"/>
<dbReference type="InterPro" id="IPR005630">
    <property type="entry name" value="Terpene_synthase_metal-bd"/>
</dbReference>
<dbReference type="InterPro" id="IPR008949">
    <property type="entry name" value="Isoprenoid_synthase_dom_sf"/>
</dbReference>
<accession>A0AAW2LRB7</accession>
<dbReference type="GO" id="GO:0000287">
    <property type="term" value="F:magnesium ion binding"/>
    <property type="evidence" value="ECO:0007669"/>
    <property type="project" value="InterPro"/>
</dbReference>
<dbReference type="EMBL" id="JACGWJ010000024">
    <property type="protein sequence ID" value="KAL0320246.1"/>
    <property type="molecule type" value="Genomic_DNA"/>
</dbReference>
<dbReference type="Pfam" id="PF03936">
    <property type="entry name" value="Terpene_synth_C"/>
    <property type="match status" value="1"/>
</dbReference>
<keyword evidence="3" id="KW-0460">Magnesium</keyword>
<dbReference type="Gene3D" id="1.10.600.10">
    <property type="entry name" value="Farnesyl Diphosphate Synthase"/>
    <property type="match status" value="1"/>
</dbReference>
<keyword evidence="2" id="KW-0479">Metal-binding</keyword>
<protein>
    <submittedName>
        <fullName evidence="7">Terpene synthase 13</fullName>
    </submittedName>
</protein>
<dbReference type="InterPro" id="IPR050148">
    <property type="entry name" value="Terpene_synthase-like"/>
</dbReference>
<name>A0AAW2LRB7_SESRA</name>
<dbReference type="InterPro" id="IPR008930">
    <property type="entry name" value="Terpenoid_cyclase/PrenylTrfase"/>
</dbReference>
<feature type="domain" description="Terpene synthase metal-binding" evidence="6">
    <location>
        <begin position="189"/>
        <end position="305"/>
    </location>
</feature>
<dbReference type="GO" id="GO:0016114">
    <property type="term" value="P:terpenoid biosynthetic process"/>
    <property type="evidence" value="ECO:0007669"/>
    <property type="project" value="InterPro"/>
</dbReference>
<gene>
    <name evidence="7" type="ORF">Sradi_5286100</name>
</gene>
<proteinExistence type="predicted"/>
<dbReference type="PANTHER" id="PTHR31225:SF0">
    <property type="entry name" value="S-(+)-LINALOOL SYNTHASE, CHLOROPLASTIC"/>
    <property type="match status" value="1"/>
</dbReference>
<feature type="domain" description="Terpene synthase N-terminal" evidence="5">
    <location>
        <begin position="42"/>
        <end position="110"/>
    </location>
</feature>
<dbReference type="InterPro" id="IPR001906">
    <property type="entry name" value="Terpene_synth_N"/>
</dbReference>
<evidence type="ECO:0000256" key="3">
    <source>
        <dbReference type="ARBA" id="ARBA00022842"/>
    </source>
</evidence>
<evidence type="ECO:0000313" key="7">
    <source>
        <dbReference type="EMBL" id="KAL0320246.1"/>
    </source>
</evidence>
<dbReference type="SUPFAM" id="SSF48239">
    <property type="entry name" value="Terpenoid cyclases/Protein prenyltransferases"/>
    <property type="match status" value="1"/>
</dbReference>
<evidence type="ECO:0000259" key="6">
    <source>
        <dbReference type="Pfam" id="PF03936"/>
    </source>
</evidence>
<reference evidence="7" key="2">
    <citation type="journal article" date="2024" name="Plant">
        <title>Genomic evolution and insights into agronomic trait innovations of Sesamum species.</title>
        <authorList>
            <person name="Miao H."/>
            <person name="Wang L."/>
            <person name="Qu L."/>
            <person name="Liu H."/>
            <person name="Sun Y."/>
            <person name="Le M."/>
            <person name="Wang Q."/>
            <person name="Wei S."/>
            <person name="Zheng Y."/>
            <person name="Lin W."/>
            <person name="Duan Y."/>
            <person name="Cao H."/>
            <person name="Xiong S."/>
            <person name="Wang X."/>
            <person name="Wei L."/>
            <person name="Li C."/>
            <person name="Ma Q."/>
            <person name="Ju M."/>
            <person name="Zhao R."/>
            <person name="Li G."/>
            <person name="Mu C."/>
            <person name="Tian Q."/>
            <person name="Mei H."/>
            <person name="Zhang T."/>
            <person name="Gao T."/>
            <person name="Zhang H."/>
        </authorList>
    </citation>
    <scope>NUCLEOTIDE SEQUENCE</scope>
    <source>
        <strain evidence="7">G02</strain>
    </source>
</reference>
<evidence type="ECO:0000256" key="4">
    <source>
        <dbReference type="ARBA" id="ARBA00023239"/>
    </source>
</evidence>
<evidence type="ECO:0000256" key="1">
    <source>
        <dbReference type="ARBA" id="ARBA00001946"/>
    </source>
</evidence>
<dbReference type="InterPro" id="IPR036965">
    <property type="entry name" value="Terpene_synth_N_sf"/>
</dbReference>
<evidence type="ECO:0000256" key="2">
    <source>
        <dbReference type="ARBA" id="ARBA00022723"/>
    </source>
</evidence>
<comment type="cofactor">
    <cofactor evidence="1">
        <name>Mg(2+)</name>
        <dbReference type="ChEBI" id="CHEBI:18420"/>
    </cofactor>
</comment>